<evidence type="ECO:0000256" key="12">
    <source>
        <dbReference type="ARBA" id="ARBA00048940"/>
    </source>
</evidence>
<gene>
    <name evidence="15" type="ORF">OC842_003774</name>
</gene>
<proteinExistence type="predicted"/>
<keyword evidence="6" id="KW-0863">Zinc-finger</keyword>
<feature type="region of interest" description="Disordered" evidence="13">
    <location>
        <begin position="802"/>
        <end position="916"/>
    </location>
</feature>
<dbReference type="InterPro" id="IPR001510">
    <property type="entry name" value="Znf_PARP"/>
</dbReference>
<evidence type="ECO:0000256" key="5">
    <source>
        <dbReference type="ARBA" id="ARBA00022763"/>
    </source>
</evidence>
<dbReference type="Pfam" id="PF08214">
    <property type="entry name" value="HAT_KAT11"/>
    <property type="match status" value="1"/>
</dbReference>
<sequence length="1317" mass="140134">MAYRIGCKGPKACKDSGDANKIPKGALRLGSVVDIQGNTTFMWRHWGCVTDTVCSHLQEKIGEATDLDGYEDLRDEDKERVDYVFKHGTLPEAEITPAVREEALRKEQEKEEKAAAKQKAKEEKAAARKTASAQKRKKKAAPADDEDDAENEGAEEEEQDVKPPPKKRGRASKAKKEDDDDSEAAPSSSAPSTSSKRGRRTQAKKSYKEEDDDDDEFDASSASDTSFHASSYAGSPSPPPSDQPPNGAPHHFTPPPPPPRIPLRPPELNFNHNFTSSEMIDSMPLLGPHAPAPTYNAASLISYLRESLASSPLASGYRGLNGQLRIHAIFSTPRPARDLFPLAHLDLAKSSSAAGMRPPVDAYLEHILVTASFAPNHPSHAPTVQQASNANNRDLGSYPSTSSDSTAGHQMTLALECFLYTIPAHRSAVLYVSKLDSTGLGPSLPQSGHVPFISDGVDQVLDGQVLASEGNAQPSTSLTRAVTTAFVSYFASFQHWLPIKPIASSTYQAPFPFPPRLEKSLAARREALIHSPIRHLSVHVLARAQQCYLFPDSNLNPAKRVLSDGGLIRWWRRTLSDAIFATRFEHTRVLQESKGSASDYSKLTILPYYLIPGYNKYESHPIVPLPIASTNPNAPVNETPSAAIPRKANTKTELHPFWPVPPPGSSTYSSSSLNGCRAVDVNEDGSRGVLNRSFLSPTHVRSISPMWEKLGKLDERSSLAEANWTYGHPYSPEGTGIQDPAMYPILPLYHSAGRSGSNRPANDYDSQAASRGWRSIATLLPHFEDDPKSRFVDEIARDAHEHAGSGLMRAARAQSAKGKAPAGSTSSSSRHSPAGDRPPSIGNAAAAANAKGANANPKGNLALSKSHDQAEKTQKVINAAADAAGAPVKVGDRPPEGIQSASEPGPSSEASASTTTAANAAAATLRKSATFRNQLVERAALDNISPNEFWERMGFRQECCSGNAVGVFVVLFTLEPPLASINDPSKAKFPPARPPAAQPLSVPHPSIPDMVLRNIMRDACDWSNGPSAEKLTQAWGEAVHKIVMRKGNVRKYLTTGHGGGDTSSTNVASGMISDAAAAEADKSKRGTPTSGAESAAAAAKQAIWPVRSSMRIASRESNAPSPILSNGSTGVGGGLRRSTSQTEISLEGRRASGSSLARKPSMSSSSAAARGKSATEQQEEQQQQQQDRAASAPPESASVTLQDAPSDEPTWIGYNTIWTTVALHGPPRPVVARADAKLKASLTAVDNGARRALVGAQGETGGERGAGASSSGSVVGMKRAAPDGATEGSGSGPGEAAFRPSQPVTMLTVKKKKKPNP</sequence>
<dbReference type="Gene3D" id="3.30.1740.10">
    <property type="entry name" value="Zinc finger, PARP-type"/>
    <property type="match status" value="1"/>
</dbReference>
<feature type="compositionally biased region" description="Low complexity" evidence="13">
    <location>
        <begin position="1266"/>
        <end position="1276"/>
    </location>
</feature>
<feature type="region of interest" description="Disordered" evidence="13">
    <location>
        <begin position="96"/>
        <end position="268"/>
    </location>
</feature>
<feature type="compositionally biased region" description="Low complexity" evidence="13">
    <location>
        <begin position="1154"/>
        <end position="1186"/>
    </location>
</feature>
<comment type="catalytic activity">
    <reaction evidence="12">
        <text>L-lysyl-[histone] + acetyl-CoA = N(6)-acetyl-L-lysyl-[histone] + CoA + H(+)</text>
        <dbReference type="Rhea" id="RHEA:21992"/>
        <dbReference type="Rhea" id="RHEA-COMP:9845"/>
        <dbReference type="Rhea" id="RHEA-COMP:11338"/>
        <dbReference type="ChEBI" id="CHEBI:15378"/>
        <dbReference type="ChEBI" id="CHEBI:29969"/>
        <dbReference type="ChEBI" id="CHEBI:57287"/>
        <dbReference type="ChEBI" id="CHEBI:57288"/>
        <dbReference type="ChEBI" id="CHEBI:61930"/>
        <dbReference type="EC" id="2.3.1.48"/>
    </reaction>
    <physiologicalReaction direction="left-to-right" evidence="12">
        <dbReference type="Rhea" id="RHEA:21993"/>
    </physiologicalReaction>
</comment>
<dbReference type="PROSITE" id="PS51728">
    <property type="entry name" value="RTT109_HAT"/>
    <property type="match status" value="1"/>
</dbReference>
<keyword evidence="7" id="KW-0862">Zinc</keyword>
<feature type="compositionally biased region" description="Polar residues" evidence="13">
    <location>
        <begin position="1115"/>
        <end position="1128"/>
    </location>
</feature>
<evidence type="ECO:0000256" key="10">
    <source>
        <dbReference type="ARBA" id="ARBA00023163"/>
    </source>
</evidence>
<evidence type="ECO:0000256" key="3">
    <source>
        <dbReference type="ARBA" id="ARBA00022679"/>
    </source>
</evidence>
<dbReference type="GO" id="GO:0032931">
    <property type="term" value="F:histone H3K56 acetyltransferase activity"/>
    <property type="evidence" value="ECO:0007669"/>
    <property type="project" value="TreeGrafter"/>
</dbReference>
<keyword evidence="11" id="KW-0539">Nucleus</keyword>
<feature type="compositionally biased region" description="Low complexity" evidence="13">
    <location>
        <begin position="843"/>
        <end position="863"/>
    </location>
</feature>
<feature type="region of interest" description="Disordered" evidence="13">
    <location>
        <begin position="378"/>
        <end position="406"/>
    </location>
</feature>
<feature type="compositionally biased region" description="Acidic residues" evidence="13">
    <location>
        <begin position="209"/>
        <end position="218"/>
    </location>
</feature>
<keyword evidence="8" id="KW-0007">Acetylation</keyword>
<dbReference type="SMART" id="SM01250">
    <property type="entry name" value="KAT11"/>
    <property type="match status" value="1"/>
</dbReference>
<keyword evidence="9" id="KW-0805">Transcription regulation</keyword>
<feature type="region of interest" description="Disordered" evidence="13">
    <location>
        <begin position="986"/>
        <end position="1005"/>
    </location>
</feature>
<organism evidence="15 16">
    <name type="scientific">Tilletia horrida</name>
    <dbReference type="NCBI Taxonomy" id="155126"/>
    <lineage>
        <taxon>Eukaryota</taxon>
        <taxon>Fungi</taxon>
        <taxon>Dikarya</taxon>
        <taxon>Basidiomycota</taxon>
        <taxon>Ustilaginomycotina</taxon>
        <taxon>Exobasidiomycetes</taxon>
        <taxon>Tilletiales</taxon>
        <taxon>Tilletiaceae</taxon>
        <taxon>Tilletia</taxon>
    </lineage>
</organism>
<dbReference type="Pfam" id="PF00645">
    <property type="entry name" value="zf-PARP"/>
    <property type="match status" value="1"/>
</dbReference>
<evidence type="ECO:0000256" key="8">
    <source>
        <dbReference type="ARBA" id="ARBA00022990"/>
    </source>
</evidence>
<evidence type="ECO:0000256" key="2">
    <source>
        <dbReference type="ARBA" id="ARBA00013184"/>
    </source>
</evidence>
<evidence type="ECO:0000259" key="14">
    <source>
        <dbReference type="PROSITE" id="PS50064"/>
    </source>
</evidence>
<dbReference type="PANTHER" id="PTHR31571:SF2">
    <property type="entry name" value="HISTONE ACETYLTRANSFERASE RTT109"/>
    <property type="match status" value="1"/>
</dbReference>
<dbReference type="PANTHER" id="PTHR31571">
    <property type="entry name" value="ALTERED INHERITANCE OF MITOCHONDRIA PROTEIN 6"/>
    <property type="match status" value="1"/>
</dbReference>
<evidence type="ECO:0000256" key="6">
    <source>
        <dbReference type="ARBA" id="ARBA00022771"/>
    </source>
</evidence>
<evidence type="ECO:0000256" key="1">
    <source>
        <dbReference type="ARBA" id="ARBA00004123"/>
    </source>
</evidence>
<dbReference type="InterPro" id="IPR051236">
    <property type="entry name" value="HAT_RTT109-like"/>
</dbReference>
<comment type="caution">
    <text evidence="15">The sequence shown here is derived from an EMBL/GenBank/DDBJ whole genome shotgun (WGS) entry which is preliminary data.</text>
</comment>
<feature type="compositionally biased region" description="Acidic residues" evidence="13">
    <location>
        <begin position="143"/>
        <end position="159"/>
    </location>
</feature>
<reference evidence="15" key="1">
    <citation type="journal article" date="2023" name="PhytoFront">
        <title>Draft Genome Resources of Seven Strains of Tilletia horrida, Causal Agent of Kernel Smut of Rice.</title>
        <authorList>
            <person name="Khanal S."/>
            <person name="Antony Babu S."/>
            <person name="Zhou X.G."/>
        </authorList>
    </citation>
    <scope>NUCLEOTIDE SEQUENCE</scope>
    <source>
        <strain evidence="15">TX3</strain>
    </source>
</reference>
<dbReference type="SUPFAM" id="SSF57716">
    <property type="entry name" value="Glucocorticoid receptor-like (DNA-binding domain)"/>
    <property type="match status" value="1"/>
</dbReference>
<comment type="subcellular location">
    <subcellularLocation>
        <location evidence="1">Nucleus</location>
    </subcellularLocation>
</comment>
<evidence type="ECO:0000256" key="4">
    <source>
        <dbReference type="ARBA" id="ARBA00022723"/>
    </source>
</evidence>
<dbReference type="PROSITE" id="PS50064">
    <property type="entry name" value="ZF_PARP_2"/>
    <property type="match status" value="1"/>
</dbReference>
<dbReference type="SMART" id="SM01336">
    <property type="entry name" value="zf-PARP"/>
    <property type="match status" value="1"/>
</dbReference>
<accession>A0AAN6GAU9</accession>
<dbReference type="GO" id="GO:0008270">
    <property type="term" value="F:zinc ion binding"/>
    <property type="evidence" value="ECO:0007669"/>
    <property type="project" value="UniProtKB-KW"/>
</dbReference>
<keyword evidence="16" id="KW-1185">Reference proteome</keyword>
<dbReference type="EMBL" id="JAPDMQ010000200">
    <property type="protein sequence ID" value="KAK0530939.1"/>
    <property type="molecule type" value="Genomic_DNA"/>
</dbReference>
<keyword evidence="3" id="KW-0808">Transferase</keyword>
<protein>
    <recommendedName>
        <fullName evidence="2">histone acetyltransferase</fullName>
        <ecNumber evidence="2">2.3.1.48</ecNumber>
    </recommendedName>
</protein>
<dbReference type="GO" id="GO:0005634">
    <property type="term" value="C:nucleus"/>
    <property type="evidence" value="ECO:0007669"/>
    <property type="project" value="UniProtKB-SubCell"/>
</dbReference>
<feature type="compositionally biased region" description="Low complexity" evidence="13">
    <location>
        <begin position="219"/>
        <end position="231"/>
    </location>
</feature>
<feature type="compositionally biased region" description="Polar residues" evidence="13">
    <location>
        <begin position="382"/>
        <end position="406"/>
    </location>
</feature>
<dbReference type="GO" id="GO:0003677">
    <property type="term" value="F:DNA binding"/>
    <property type="evidence" value="ECO:0007669"/>
    <property type="project" value="InterPro"/>
</dbReference>
<feature type="region of interest" description="Disordered" evidence="13">
    <location>
        <begin position="1256"/>
        <end position="1317"/>
    </location>
</feature>
<dbReference type="InterPro" id="IPR013178">
    <property type="entry name" value="Histone_AcTrfase_Rtt109/CBP"/>
</dbReference>
<feature type="domain" description="PARP-type" evidence="14">
    <location>
        <begin position="20"/>
        <end position="81"/>
    </location>
</feature>
<keyword evidence="10" id="KW-0804">Transcription</keyword>
<dbReference type="GO" id="GO:0006355">
    <property type="term" value="P:regulation of DNA-templated transcription"/>
    <property type="evidence" value="ECO:0007669"/>
    <property type="project" value="InterPro"/>
</dbReference>
<feature type="compositionally biased region" description="Basic residues" evidence="13">
    <location>
        <begin position="196"/>
        <end position="205"/>
    </location>
</feature>
<feature type="compositionally biased region" description="Low complexity" evidence="13">
    <location>
        <begin position="900"/>
        <end position="916"/>
    </location>
</feature>
<feature type="compositionally biased region" description="Low complexity" evidence="13">
    <location>
        <begin position="184"/>
        <end position="195"/>
    </location>
</feature>
<feature type="compositionally biased region" description="Basic residues" evidence="13">
    <location>
        <begin position="164"/>
        <end position="173"/>
    </location>
</feature>
<dbReference type="GO" id="GO:0006974">
    <property type="term" value="P:DNA damage response"/>
    <property type="evidence" value="ECO:0007669"/>
    <property type="project" value="UniProtKB-KW"/>
</dbReference>
<keyword evidence="4" id="KW-0479">Metal-binding</keyword>
<evidence type="ECO:0000313" key="16">
    <source>
        <dbReference type="Proteomes" id="UP001176521"/>
    </source>
</evidence>
<evidence type="ECO:0000256" key="7">
    <source>
        <dbReference type="ARBA" id="ARBA00022833"/>
    </source>
</evidence>
<evidence type="ECO:0000256" key="11">
    <source>
        <dbReference type="ARBA" id="ARBA00023242"/>
    </source>
</evidence>
<feature type="compositionally biased region" description="Basic and acidic residues" evidence="13">
    <location>
        <begin position="99"/>
        <end position="126"/>
    </location>
</feature>
<evidence type="ECO:0000313" key="15">
    <source>
        <dbReference type="EMBL" id="KAK0530939.1"/>
    </source>
</evidence>
<feature type="compositionally biased region" description="Basic and acidic residues" evidence="13">
    <location>
        <begin position="865"/>
        <end position="874"/>
    </location>
</feature>
<dbReference type="Proteomes" id="UP001176521">
    <property type="component" value="Unassembled WGS sequence"/>
</dbReference>
<evidence type="ECO:0000256" key="13">
    <source>
        <dbReference type="SAM" id="MobiDB-lite"/>
    </source>
</evidence>
<feature type="region of interest" description="Disordered" evidence="13">
    <location>
        <begin position="1115"/>
        <end position="1208"/>
    </location>
</feature>
<feature type="compositionally biased region" description="Pro residues" evidence="13">
    <location>
        <begin position="236"/>
        <end position="265"/>
    </location>
</feature>
<name>A0AAN6GAU9_9BASI</name>
<dbReference type="InterPro" id="IPR016849">
    <property type="entry name" value="Rtt109"/>
</dbReference>
<keyword evidence="5" id="KW-0227">DNA damage</keyword>
<dbReference type="EC" id="2.3.1.48" evidence="2"/>
<evidence type="ECO:0000256" key="9">
    <source>
        <dbReference type="ARBA" id="ARBA00023015"/>
    </source>
</evidence>
<dbReference type="InterPro" id="IPR036957">
    <property type="entry name" value="Znf_PARP_sf"/>
</dbReference>